<comment type="catalytic activity">
    <reaction evidence="9">
        <text>L-serine(in) = L-serine(out)</text>
        <dbReference type="Rhea" id="RHEA:35031"/>
        <dbReference type="ChEBI" id="CHEBI:33384"/>
    </reaction>
</comment>
<dbReference type="AlphaFoldDB" id="A0A8C4Z5R0"/>
<dbReference type="OrthoDB" id="6608471at2759"/>
<keyword evidence="3" id="KW-0813">Transport</keyword>
<feature type="transmembrane region" description="Helical" evidence="11">
    <location>
        <begin position="267"/>
        <end position="287"/>
    </location>
</feature>
<keyword evidence="6 11" id="KW-1133">Transmembrane helix</keyword>
<organism evidence="12 13">
    <name type="scientific">Gadus morhua</name>
    <name type="common">Atlantic cod</name>
    <dbReference type="NCBI Taxonomy" id="8049"/>
    <lineage>
        <taxon>Eukaryota</taxon>
        <taxon>Metazoa</taxon>
        <taxon>Chordata</taxon>
        <taxon>Craniata</taxon>
        <taxon>Vertebrata</taxon>
        <taxon>Euteleostomi</taxon>
        <taxon>Actinopterygii</taxon>
        <taxon>Neopterygii</taxon>
        <taxon>Teleostei</taxon>
        <taxon>Neoteleostei</taxon>
        <taxon>Acanthomorphata</taxon>
        <taxon>Zeiogadaria</taxon>
        <taxon>Gadariae</taxon>
        <taxon>Gadiformes</taxon>
        <taxon>Gadoidei</taxon>
        <taxon>Gadidae</taxon>
        <taxon>Gadus</taxon>
    </lineage>
</organism>
<comment type="similarity">
    <text evidence="2 11">Belongs to the sideroflexin family.</text>
</comment>
<dbReference type="Pfam" id="PF03820">
    <property type="entry name" value="SFXNs"/>
    <property type="match status" value="1"/>
</dbReference>
<evidence type="ECO:0000256" key="1">
    <source>
        <dbReference type="ARBA" id="ARBA00004225"/>
    </source>
</evidence>
<feature type="transmembrane region" description="Helical" evidence="11">
    <location>
        <begin position="175"/>
        <end position="195"/>
    </location>
</feature>
<keyword evidence="5" id="KW-0029">Amino-acid transport</keyword>
<reference evidence="12" key="1">
    <citation type="submission" date="2025-08" db="UniProtKB">
        <authorList>
            <consortium name="Ensembl"/>
        </authorList>
    </citation>
    <scope>IDENTIFICATION</scope>
</reference>
<dbReference type="PANTHER" id="PTHR11153:SF20">
    <property type="entry name" value="SIDEROFLEXIN-3"/>
    <property type="match status" value="1"/>
</dbReference>
<reference evidence="12" key="2">
    <citation type="submission" date="2025-09" db="UniProtKB">
        <authorList>
            <consortium name="Ensembl"/>
        </authorList>
    </citation>
    <scope>IDENTIFICATION</scope>
</reference>
<evidence type="ECO:0000256" key="5">
    <source>
        <dbReference type="ARBA" id="ARBA00022970"/>
    </source>
</evidence>
<evidence type="ECO:0000256" key="6">
    <source>
        <dbReference type="ARBA" id="ARBA00022989"/>
    </source>
</evidence>
<protein>
    <recommendedName>
        <fullName evidence="11">Sidoreflexin</fullName>
    </recommendedName>
</protein>
<dbReference type="PANTHER" id="PTHR11153">
    <property type="entry name" value="SIDEROFLEXIN"/>
    <property type="match status" value="1"/>
</dbReference>
<evidence type="ECO:0000313" key="13">
    <source>
        <dbReference type="Proteomes" id="UP000694546"/>
    </source>
</evidence>
<keyword evidence="4 11" id="KW-0812">Transmembrane</keyword>
<keyword evidence="7 11" id="KW-0496">Mitochondrion</keyword>
<evidence type="ECO:0000256" key="2">
    <source>
        <dbReference type="ARBA" id="ARBA00005974"/>
    </source>
</evidence>
<keyword evidence="13" id="KW-1185">Reference proteome</keyword>
<dbReference type="GeneTree" id="ENSGT01030000234641"/>
<dbReference type="GO" id="GO:0005743">
    <property type="term" value="C:mitochondrial inner membrane"/>
    <property type="evidence" value="ECO:0007669"/>
    <property type="project" value="TreeGrafter"/>
</dbReference>
<accession>A0A8C4Z5R0</accession>
<comment type="function">
    <text evidence="10">Mitochondrial serine transporter that mediates transport of serine into mitochondria, an important step of the one-carbon metabolism pathway. Mitochondrial serine is converted to glycine and formate, which then exits to the cytosol where it is used to generate the charged folates that serve as one-carbon donors.</text>
</comment>
<sequence>MSGELPLNINIKEPRWDQGTFMGRAQHFFMVTDPRNVLLSSETLEDARVTVENYRAGIVKPGLTEDSLWKAKYVYDSAFHPDTGEKMVVIGRMSAQVPMNMSITGSMLTFYRTTPAVVFWQWVNQSFNAVVNYTNRSGDAPLTVNQLGTAYVCATTGAVVTALGFKSLAARLPPIMSRFVPFVAVAAANCINIPFMRQRELKYGIPVTDENDNRLGESPRAAKQAILQVIVSRIGMAVPAMAIPPVIMNALEKKAFLRRYPLLNAPIQVGLVGFCLVFATPLCCALFPQKSSMSVSSLEPELQERIREISPQTTTVYFNKGL</sequence>
<dbReference type="GO" id="GO:0015075">
    <property type="term" value="F:monoatomic ion transmembrane transporter activity"/>
    <property type="evidence" value="ECO:0007669"/>
    <property type="project" value="InterPro"/>
</dbReference>
<evidence type="ECO:0000256" key="7">
    <source>
        <dbReference type="ARBA" id="ARBA00023128"/>
    </source>
</evidence>
<dbReference type="InterPro" id="IPR004686">
    <property type="entry name" value="Mtc"/>
</dbReference>
<dbReference type="Ensembl" id="ENSGMOT00000007525.2">
    <property type="protein sequence ID" value="ENSGMOP00000007317.2"/>
    <property type="gene ID" value="ENSGMOG00000006881.2"/>
</dbReference>
<evidence type="ECO:0000256" key="3">
    <source>
        <dbReference type="ARBA" id="ARBA00022448"/>
    </source>
</evidence>
<comment type="caution">
    <text evidence="11">Lacks conserved residue(s) required for the propagation of feature annotation.</text>
</comment>
<evidence type="ECO:0000256" key="8">
    <source>
        <dbReference type="ARBA" id="ARBA00023136"/>
    </source>
</evidence>
<proteinExistence type="inferred from homology"/>
<gene>
    <name evidence="12" type="primary">SFXN3</name>
    <name evidence="12" type="synonym">sfxn3</name>
</gene>
<dbReference type="NCBIfam" id="TIGR00798">
    <property type="entry name" value="mtc"/>
    <property type="match status" value="1"/>
</dbReference>
<dbReference type="OMA" id="TIDDVWQ"/>
<feature type="transmembrane region" description="Helical" evidence="11">
    <location>
        <begin position="225"/>
        <end position="247"/>
    </location>
</feature>
<evidence type="ECO:0000256" key="9">
    <source>
        <dbReference type="ARBA" id="ARBA00036416"/>
    </source>
</evidence>
<evidence type="ECO:0000313" key="12">
    <source>
        <dbReference type="Ensembl" id="ENSGMOP00000007317.2"/>
    </source>
</evidence>
<comment type="subcellular location">
    <subcellularLocation>
        <location evidence="1 11">Mitochondrion membrane</location>
        <topology evidence="1 11">Multi-pass membrane protein</topology>
    </subcellularLocation>
</comment>
<dbReference type="GO" id="GO:0140300">
    <property type="term" value="P:serine import into mitochondrion"/>
    <property type="evidence" value="ECO:0007669"/>
    <property type="project" value="TreeGrafter"/>
</dbReference>
<evidence type="ECO:0000256" key="11">
    <source>
        <dbReference type="RuleBase" id="RU362000"/>
    </source>
</evidence>
<name>A0A8C4Z5R0_GADMO</name>
<keyword evidence="8 11" id="KW-0472">Membrane</keyword>
<dbReference type="Proteomes" id="UP000694546">
    <property type="component" value="Chromosome 15"/>
</dbReference>
<evidence type="ECO:0000256" key="4">
    <source>
        <dbReference type="ARBA" id="ARBA00022692"/>
    </source>
</evidence>
<evidence type="ECO:0000256" key="10">
    <source>
        <dbReference type="ARBA" id="ARBA00045398"/>
    </source>
</evidence>